<organism evidence="1 2">
    <name type="scientific">Dreissena polymorpha</name>
    <name type="common">Zebra mussel</name>
    <name type="synonym">Mytilus polymorpha</name>
    <dbReference type="NCBI Taxonomy" id="45954"/>
    <lineage>
        <taxon>Eukaryota</taxon>
        <taxon>Metazoa</taxon>
        <taxon>Spiralia</taxon>
        <taxon>Lophotrochozoa</taxon>
        <taxon>Mollusca</taxon>
        <taxon>Bivalvia</taxon>
        <taxon>Autobranchia</taxon>
        <taxon>Heteroconchia</taxon>
        <taxon>Euheterodonta</taxon>
        <taxon>Imparidentia</taxon>
        <taxon>Neoheterodontei</taxon>
        <taxon>Myida</taxon>
        <taxon>Dreissenoidea</taxon>
        <taxon>Dreissenidae</taxon>
        <taxon>Dreissena</taxon>
    </lineage>
</organism>
<accession>A0A9D4RE16</accession>
<keyword evidence="2" id="KW-1185">Reference proteome</keyword>
<reference evidence="1" key="1">
    <citation type="journal article" date="2019" name="bioRxiv">
        <title>The Genome of the Zebra Mussel, Dreissena polymorpha: A Resource for Invasive Species Research.</title>
        <authorList>
            <person name="McCartney M.A."/>
            <person name="Auch B."/>
            <person name="Kono T."/>
            <person name="Mallez S."/>
            <person name="Zhang Y."/>
            <person name="Obille A."/>
            <person name="Becker A."/>
            <person name="Abrahante J.E."/>
            <person name="Garbe J."/>
            <person name="Badalamenti J.P."/>
            <person name="Herman A."/>
            <person name="Mangelson H."/>
            <person name="Liachko I."/>
            <person name="Sullivan S."/>
            <person name="Sone E.D."/>
            <person name="Koren S."/>
            <person name="Silverstein K.A.T."/>
            <person name="Beckman K.B."/>
            <person name="Gohl D.M."/>
        </authorList>
    </citation>
    <scope>NUCLEOTIDE SEQUENCE</scope>
    <source>
        <strain evidence="1">Duluth1</strain>
        <tissue evidence="1">Whole animal</tissue>
    </source>
</reference>
<evidence type="ECO:0000313" key="1">
    <source>
        <dbReference type="EMBL" id="KAH3864028.1"/>
    </source>
</evidence>
<protein>
    <submittedName>
        <fullName evidence="1">Uncharacterized protein</fullName>
    </submittedName>
</protein>
<gene>
    <name evidence="1" type="ORF">DPMN_027040</name>
</gene>
<evidence type="ECO:0000313" key="2">
    <source>
        <dbReference type="Proteomes" id="UP000828390"/>
    </source>
</evidence>
<comment type="caution">
    <text evidence="1">The sequence shown here is derived from an EMBL/GenBank/DDBJ whole genome shotgun (WGS) entry which is preliminary data.</text>
</comment>
<proteinExistence type="predicted"/>
<dbReference type="AlphaFoldDB" id="A0A9D4RE16"/>
<dbReference type="Proteomes" id="UP000828390">
    <property type="component" value="Unassembled WGS sequence"/>
</dbReference>
<dbReference type="EMBL" id="JAIWYP010000002">
    <property type="protein sequence ID" value="KAH3864028.1"/>
    <property type="molecule type" value="Genomic_DNA"/>
</dbReference>
<reference evidence="1" key="2">
    <citation type="submission" date="2020-11" db="EMBL/GenBank/DDBJ databases">
        <authorList>
            <person name="McCartney M.A."/>
            <person name="Auch B."/>
            <person name="Kono T."/>
            <person name="Mallez S."/>
            <person name="Becker A."/>
            <person name="Gohl D.M."/>
            <person name="Silverstein K.A.T."/>
            <person name="Koren S."/>
            <person name="Bechman K.B."/>
            <person name="Herman A."/>
            <person name="Abrahante J.E."/>
            <person name="Garbe J."/>
        </authorList>
    </citation>
    <scope>NUCLEOTIDE SEQUENCE</scope>
    <source>
        <strain evidence="1">Duluth1</strain>
        <tissue evidence="1">Whole animal</tissue>
    </source>
</reference>
<name>A0A9D4RE16_DREPO</name>
<sequence>MAGTAYHMEALRKTRVIERKNEAMKKLKESIGQKGDASGGQFDTGDTPLVFSEPGHYAQNREFSLYPPPQTQTKKFVRREREDIIRKKTPDSVKKIQRDQVLTYYKIGRHRDQRQYDHSRNGPVVDKTNYALKREFNFLGSSLSMLKRDIVPSHKPIPTSRRF</sequence>